<evidence type="ECO:0000313" key="3">
    <source>
        <dbReference type="Proteomes" id="UP001199816"/>
    </source>
</evidence>
<organism evidence="2 3">
    <name type="scientific">Niabella pedocola</name>
    <dbReference type="NCBI Taxonomy" id="1752077"/>
    <lineage>
        <taxon>Bacteria</taxon>
        <taxon>Pseudomonadati</taxon>
        <taxon>Bacteroidota</taxon>
        <taxon>Chitinophagia</taxon>
        <taxon>Chitinophagales</taxon>
        <taxon>Chitinophagaceae</taxon>
        <taxon>Niabella</taxon>
    </lineage>
</organism>
<dbReference type="Proteomes" id="UP001199816">
    <property type="component" value="Unassembled WGS sequence"/>
</dbReference>
<comment type="caution">
    <text evidence="2">The sequence shown here is derived from an EMBL/GenBank/DDBJ whole genome shotgun (WGS) entry which is preliminary data.</text>
</comment>
<keyword evidence="1" id="KW-0175">Coiled coil</keyword>
<gene>
    <name evidence="2" type="ORF">LQ567_04945</name>
</gene>
<name>A0ABS8PLX2_9BACT</name>
<dbReference type="RefSeq" id="WP_231003001.1">
    <property type="nucleotide sequence ID" value="NZ_JAJNEC010000004.1"/>
</dbReference>
<protein>
    <submittedName>
        <fullName evidence="2">Uncharacterized protein</fullName>
    </submittedName>
</protein>
<evidence type="ECO:0000256" key="1">
    <source>
        <dbReference type="SAM" id="Coils"/>
    </source>
</evidence>
<proteinExistence type="predicted"/>
<dbReference type="EMBL" id="JAJNEC010000004">
    <property type="protein sequence ID" value="MCD2422098.1"/>
    <property type="molecule type" value="Genomic_DNA"/>
</dbReference>
<reference evidence="2 3" key="1">
    <citation type="submission" date="2021-11" db="EMBL/GenBank/DDBJ databases">
        <title>Genomic of Niabella pedocola.</title>
        <authorList>
            <person name="Wu T."/>
        </authorList>
    </citation>
    <scope>NUCLEOTIDE SEQUENCE [LARGE SCALE GENOMIC DNA]</scope>
    <source>
        <strain evidence="2 3">JCM 31011</strain>
    </source>
</reference>
<feature type="coiled-coil region" evidence="1">
    <location>
        <begin position="21"/>
        <end position="48"/>
    </location>
</feature>
<sequence length="136" mass="15482">MSDIIQQFKTTAECDAALSVAAKKQKSLQKKQRTISEQKEQYQETASDILLEIAAREKDIAGYRQRLETELSPKDRDETQDKLVKAEYSLYLLQRRERSYSLPELAVKDFDLSELDHGVTSVAEFIAAVEARKAAI</sequence>
<keyword evidence="3" id="KW-1185">Reference proteome</keyword>
<accession>A0ABS8PLX2</accession>
<evidence type="ECO:0000313" key="2">
    <source>
        <dbReference type="EMBL" id="MCD2422098.1"/>
    </source>
</evidence>